<evidence type="ECO:0000256" key="1">
    <source>
        <dbReference type="SAM" id="MobiDB-lite"/>
    </source>
</evidence>
<evidence type="ECO:0000313" key="2">
    <source>
        <dbReference type="EMBL" id="KAK8551850.1"/>
    </source>
</evidence>
<sequence length="199" mass="21492">MGVCPVLRAGAGGFWGCESCPAGLVLKTSSRWILVQLNYKVIAPEVFSNNRNGVINRRTIYYIVRSTRKAWNDEINAQAGKYGPWLRANPKGKKDRGDTSLGGHSNVSAIKTSDTAAKIIVPDIGGYDGNSQNKIISNPMALSNNEINSKMAAKSLNVADMRISKSLEIRDVVPPSSNSLQETLALSTESNKKVLAKNA</sequence>
<protein>
    <submittedName>
        <fullName evidence="2">Uncharacterized protein</fullName>
    </submittedName>
</protein>
<organism evidence="2 3">
    <name type="scientific">Hibiscus sabdariffa</name>
    <name type="common">roselle</name>
    <dbReference type="NCBI Taxonomy" id="183260"/>
    <lineage>
        <taxon>Eukaryota</taxon>
        <taxon>Viridiplantae</taxon>
        <taxon>Streptophyta</taxon>
        <taxon>Embryophyta</taxon>
        <taxon>Tracheophyta</taxon>
        <taxon>Spermatophyta</taxon>
        <taxon>Magnoliopsida</taxon>
        <taxon>eudicotyledons</taxon>
        <taxon>Gunneridae</taxon>
        <taxon>Pentapetalae</taxon>
        <taxon>rosids</taxon>
        <taxon>malvids</taxon>
        <taxon>Malvales</taxon>
        <taxon>Malvaceae</taxon>
        <taxon>Malvoideae</taxon>
        <taxon>Hibiscus</taxon>
    </lineage>
</organism>
<feature type="region of interest" description="Disordered" evidence="1">
    <location>
        <begin position="86"/>
        <end position="106"/>
    </location>
</feature>
<reference evidence="2 3" key="1">
    <citation type="journal article" date="2024" name="G3 (Bethesda)">
        <title>Genome assembly of Hibiscus sabdariffa L. provides insights into metabolisms of medicinal natural products.</title>
        <authorList>
            <person name="Kim T."/>
        </authorList>
    </citation>
    <scope>NUCLEOTIDE SEQUENCE [LARGE SCALE GENOMIC DNA]</scope>
    <source>
        <strain evidence="2">TK-2024</strain>
        <tissue evidence="2">Old leaves</tissue>
    </source>
</reference>
<gene>
    <name evidence="2" type="ORF">V6N12_040471</name>
</gene>
<evidence type="ECO:0000313" key="3">
    <source>
        <dbReference type="Proteomes" id="UP001472677"/>
    </source>
</evidence>
<accession>A0ABR2E3T5</accession>
<comment type="caution">
    <text evidence="2">The sequence shown here is derived from an EMBL/GenBank/DDBJ whole genome shotgun (WGS) entry which is preliminary data.</text>
</comment>
<dbReference type="EMBL" id="JBBPBM010000020">
    <property type="protein sequence ID" value="KAK8551850.1"/>
    <property type="molecule type" value="Genomic_DNA"/>
</dbReference>
<dbReference type="Proteomes" id="UP001472677">
    <property type="component" value="Unassembled WGS sequence"/>
</dbReference>
<keyword evidence="3" id="KW-1185">Reference proteome</keyword>
<name>A0ABR2E3T5_9ROSI</name>
<proteinExistence type="predicted"/>